<dbReference type="Proteomes" id="UP000784294">
    <property type="component" value="Unassembled WGS sequence"/>
</dbReference>
<evidence type="ECO:0000313" key="2">
    <source>
        <dbReference type="Proteomes" id="UP000784294"/>
    </source>
</evidence>
<protein>
    <submittedName>
        <fullName evidence="1">Uncharacterized protein</fullName>
    </submittedName>
</protein>
<comment type="caution">
    <text evidence="1">The sequence shown here is derived from an EMBL/GenBank/DDBJ whole genome shotgun (WGS) entry which is preliminary data.</text>
</comment>
<reference evidence="1" key="1">
    <citation type="submission" date="2018-11" db="EMBL/GenBank/DDBJ databases">
        <authorList>
            <consortium name="Pathogen Informatics"/>
        </authorList>
    </citation>
    <scope>NUCLEOTIDE SEQUENCE</scope>
</reference>
<evidence type="ECO:0000313" key="1">
    <source>
        <dbReference type="EMBL" id="VEL22092.1"/>
    </source>
</evidence>
<accession>A0A3S5CMY8</accession>
<proteinExistence type="predicted"/>
<dbReference type="AlphaFoldDB" id="A0A3S5CMY8"/>
<dbReference type="OrthoDB" id="6244852at2759"/>
<organism evidence="1 2">
    <name type="scientific">Protopolystoma xenopodis</name>
    <dbReference type="NCBI Taxonomy" id="117903"/>
    <lineage>
        <taxon>Eukaryota</taxon>
        <taxon>Metazoa</taxon>
        <taxon>Spiralia</taxon>
        <taxon>Lophotrochozoa</taxon>
        <taxon>Platyhelminthes</taxon>
        <taxon>Monogenea</taxon>
        <taxon>Polyopisthocotylea</taxon>
        <taxon>Polystomatidea</taxon>
        <taxon>Polystomatidae</taxon>
        <taxon>Protopolystoma</taxon>
    </lineage>
</organism>
<keyword evidence="2" id="KW-1185">Reference proteome</keyword>
<gene>
    <name evidence="1" type="ORF">PXEA_LOCUS15532</name>
</gene>
<sequence>MELSERVQDLVYNSRLVAPLYTRSPLPTGRHDAVLLTRIRLRDGSWLPRGEKVLVWSTRAGPAPRLAHEWHVETLDNQQHLTLPAICLWLTRAELSPRLSRRSGQPMSLCDPAVNLNEGNKAAADW</sequence>
<dbReference type="EMBL" id="CAAALY010054656">
    <property type="protein sequence ID" value="VEL22092.1"/>
    <property type="molecule type" value="Genomic_DNA"/>
</dbReference>
<name>A0A3S5CMY8_9PLAT</name>